<accession>A0A7Y6REV3</accession>
<dbReference type="EMBL" id="JABWCV010000020">
    <property type="protein sequence ID" value="NVF15652.1"/>
    <property type="molecule type" value="Genomic_DNA"/>
</dbReference>
<comment type="caution">
    <text evidence="1">The sequence shown here is derived from an EMBL/GenBank/DDBJ whole genome shotgun (WGS) entry which is preliminary data.</text>
</comment>
<proteinExistence type="predicted"/>
<organism evidence="1 2">
    <name type="scientific">Vreelandella maris</name>
    <dbReference type="NCBI Taxonomy" id="2729617"/>
    <lineage>
        <taxon>Bacteria</taxon>
        <taxon>Pseudomonadati</taxon>
        <taxon>Pseudomonadota</taxon>
        <taxon>Gammaproteobacteria</taxon>
        <taxon>Oceanospirillales</taxon>
        <taxon>Halomonadaceae</taxon>
        <taxon>Vreelandella</taxon>
    </lineage>
</organism>
<keyword evidence="2" id="KW-1185">Reference proteome</keyword>
<dbReference type="RefSeq" id="WP_176304374.1">
    <property type="nucleotide sequence ID" value="NZ_JABWCV010000020.1"/>
</dbReference>
<evidence type="ECO:0000313" key="1">
    <source>
        <dbReference type="EMBL" id="NVF15652.1"/>
    </source>
</evidence>
<name>A0A7Y6REV3_9GAMM</name>
<dbReference type="AlphaFoldDB" id="A0A7Y6REV3"/>
<evidence type="ECO:0000313" key="2">
    <source>
        <dbReference type="Proteomes" id="UP000589984"/>
    </source>
</evidence>
<reference evidence="1 2" key="1">
    <citation type="submission" date="2020-06" db="EMBL/GenBank/DDBJ databases">
        <title>Halomonas sp. QX-1 draft genome sequence.</title>
        <authorList>
            <person name="Qiu X."/>
        </authorList>
    </citation>
    <scope>NUCLEOTIDE SEQUENCE [LARGE SCALE GENOMIC DNA]</scope>
    <source>
        <strain evidence="1 2">QX-1</strain>
    </source>
</reference>
<sequence>MKWISRSGQSSKRLNIGNVIPVDDFEAKDAACQVENQRKLTYQRRDAGLDTPV</sequence>
<gene>
    <name evidence="1" type="ORF">HUO07_15925</name>
</gene>
<protein>
    <submittedName>
        <fullName evidence="1">Uncharacterized protein</fullName>
    </submittedName>
</protein>
<dbReference type="Proteomes" id="UP000589984">
    <property type="component" value="Unassembled WGS sequence"/>
</dbReference>